<evidence type="ECO:0000313" key="1">
    <source>
        <dbReference type="EMBL" id="MBW46736.1"/>
    </source>
</evidence>
<dbReference type="AlphaFoldDB" id="A0A2M4B116"/>
<sequence length="236" mass="27002">MHLVCAFCVVSARSSSSRALDFFIFFAKLLTAFSPHLPSAVSSDGTLRQPSSRFTIGGLKGSMMCVWGGVWRWCVLLDCCCRRGVATFVVETLELFTPYGTAFLSFLSSFLFGGHTTAHRRTHKYAQPGALLAGRRRRRLSLSHRAAFLSCRFCSTTISAPRRQRRARWRFSDFSFLFSFFLLTRLRFKDTPQCERERRLEWERVRAKGDLRDVSTVLVCCRSSWQFTDSGCYGFS</sequence>
<dbReference type="EMBL" id="GGFK01013415">
    <property type="protein sequence ID" value="MBW46736.1"/>
    <property type="molecule type" value="Transcribed_RNA"/>
</dbReference>
<proteinExistence type="predicted"/>
<protein>
    <submittedName>
        <fullName evidence="1">Putative secreted protein</fullName>
    </submittedName>
</protein>
<organism evidence="1">
    <name type="scientific">Anopheles triannulatus</name>
    <dbReference type="NCBI Taxonomy" id="58253"/>
    <lineage>
        <taxon>Eukaryota</taxon>
        <taxon>Metazoa</taxon>
        <taxon>Ecdysozoa</taxon>
        <taxon>Arthropoda</taxon>
        <taxon>Hexapoda</taxon>
        <taxon>Insecta</taxon>
        <taxon>Pterygota</taxon>
        <taxon>Neoptera</taxon>
        <taxon>Endopterygota</taxon>
        <taxon>Diptera</taxon>
        <taxon>Nematocera</taxon>
        <taxon>Culicoidea</taxon>
        <taxon>Culicidae</taxon>
        <taxon>Anophelinae</taxon>
        <taxon>Anopheles</taxon>
    </lineage>
</organism>
<reference evidence="1" key="1">
    <citation type="submission" date="2018-01" db="EMBL/GenBank/DDBJ databases">
        <title>An insight into the sialome of Amazonian anophelines.</title>
        <authorList>
            <person name="Ribeiro J.M."/>
            <person name="Scarpassa V."/>
            <person name="Calvo E."/>
        </authorList>
    </citation>
    <scope>NUCLEOTIDE SEQUENCE</scope>
    <source>
        <tissue evidence="1">Salivary glands</tissue>
    </source>
</reference>
<name>A0A2M4B116_9DIPT</name>
<accession>A0A2M4B116</accession>